<evidence type="ECO:0000256" key="1">
    <source>
        <dbReference type="ARBA" id="ARBA00000188"/>
    </source>
</evidence>
<evidence type="ECO:0000256" key="5">
    <source>
        <dbReference type="ARBA" id="ARBA00023239"/>
    </source>
</evidence>
<evidence type="ECO:0000256" key="2">
    <source>
        <dbReference type="ARBA" id="ARBA00001937"/>
    </source>
</evidence>
<comment type="cofactor">
    <cofactor evidence="2">
        <name>NADP(+)</name>
        <dbReference type="ChEBI" id="CHEBI:58349"/>
    </cofactor>
</comment>
<dbReference type="SUPFAM" id="SSF51735">
    <property type="entry name" value="NAD(P)-binding Rossmann-fold domains"/>
    <property type="match status" value="1"/>
</dbReference>
<gene>
    <name evidence="8" type="primary">gmd</name>
    <name evidence="8" type="ORF">TRIP_B200152</name>
</gene>
<evidence type="ECO:0000313" key="8">
    <source>
        <dbReference type="EMBL" id="VBB42012.1"/>
    </source>
</evidence>
<evidence type="ECO:0000256" key="3">
    <source>
        <dbReference type="ARBA" id="ARBA00009263"/>
    </source>
</evidence>
<proteinExistence type="inferred from homology"/>
<evidence type="ECO:0000256" key="6">
    <source>
        <dbReference type="ARBA" id="ARBA00059383"/>
    </source>
</evidence>
<evidence type="ECO:0000256" key="4">
    <source>
        <dbReference type="ARBA" id="ARBA00011989"/>
    </source>
</evidence>
<dbReference type="GO" id="GO:0042351">
    <property type="term" value="P:'de novo' GDP-L-fucose biosynthetic process"/>
    <property type="evidence" value="ECO:0007669"/>
    <property type="project" value="TreeGrafter"/>
</dbReference>
<reference evidence="8" key="1">
    <citation type="submission" date="2018-07" db="EMBL/GenBank/DDBJ databases">
        <authorList>
            <consortium name="Genoscope - CEA"/>
            <person name="William W."/>
        </authorList>
    </citation>
    <scope>NUCLEOTIDE SEQUENCE</scope>
    <source>
        <strain evidence="8">IK1</strain>
    </source>
</reference>
<dbReference type="GO" id="GO:0008446">
    <property type="term" value="F:GDP-mannose 4,6-dehydratase activity"/>
    <property type="evidence" value="ECO:0007669"/>
    <property type="project" value="UniProtKB-EC"/>
</dbReference>
<dbReference type="EMBL" id="UPXX01000013">
    <property type="protein sequence ID" value="VBB42012.1"/>
    <property type="molecule type" value="Genomic_DNA"/>
</dbReference>
<dbReference type="EC" id="4.2.1.47" evidence="4"/>
<dbReference type="AlphaFoldDB" id="A0A653A2Y1"/>
<dbReference type="Pfam" id="PF16363">
    <property type="entry name" value="GDP_Man_Dehyd"/>
    <property type="match status" value="1"/>
</dbReference>
<dbReference type="Gene3D" id="3.90.25.10">
    <property type="entry name" value="UDP-galactose 4-epimerase, domain 1"/>
    <property type="match status" value="1"/>
</dbReference>
<organism evidence="8">
    <name type="scientific">Uncultured Desulfatiglans sp</name>
    <dbReference type="NCBI Taxonomy" id="1748965"/>
    <lineage>
        <taxon>Bacteria</taxon>
        <taxon>Pseudomonadati</taxon>
        <taxon>Thermodesulfobacteriota</taxon>
        <taxon>Desulfobacteria</taxon>
        <taxon>Desulfatiglandales</taxon>
        <taxon>Desulfatiglandaceae</taxon>
        <taxon>Desulfatiglans</taxon>
        <taxon>environmental samples</taxon>
    </lineage>
</organism>
<accession>A0A653A2Y1</accession>
<comment type="similarity">
    <text evidence="3">Belongs to the NAD(P)-dependent epimerase/dehydratase family. GDP-mannose 4,6-dehydratase subfamily.</text>
</comment>
<name>A0A653A2Y1_UNCDX</name>
<dbReference type="InterPro" id="IPR006368">
    <property type="entry name" value="GDP_Man_deHydtase"/>
</dbReference>
<sequence length="322" mass="36575">MKRALILGIGGQDGYYLTRLLRDKGYDVWGVLLPQDLTQTTLESLHDDVVLMQGDISDEVFMARVLEEVRPAEIYNLAGISFIPLSWEQPGLVGRVNGAAPGQILELIRTNLPTARFFQAGSSEMFGHDPFGSPQNEKTPFRPDNPYASAKVFAAHLVRNYREHFGLFACTGILYNHESPRRDPRFVTRKITQAAASISRGRCKELVLGNIHARRDWSYAGDTVRAMWLMLQAERPADYVIGSGKLKSITDVLEIAFEAVGLDWRRHVRSDQSIYRPLETRPLLADPSKARRELAWEREVSFEELIRMMVEADLERDALEEE</sequence>
<dbReference type="Gene3D" id="3.40.50.720">
    <property type="entry name" value="NAD(P)-binding Rossmann-like Domain"/>
    <property type="match status" value="1"/>
</dbReference>
<feature type="domain" description="NAD(P)-binding" evidence="7">
    <location>
        <begin position="5"/>
        <end position="309"/>
    </location>
</feature>
<dbReference type="PANTHER" id="PTHR43715">
    <property type="entry name" value="GDP-MANNOSE 4,6-DEHYDRATASE"/>
    <property type="match status" value="1"/>
</dbReference>
<comment type="catalytic activity">
    <reaction evidence="1">
        <text>GDP-alpha-D-mannose = GDP-4-dehydro-alpha-D-rhamnose + H2O</text>
        <dbReference type="Rhea" id="RHEA:23820"/>
        <dbReference type="ChEBI" id="CHEBI:15377"/>
        <dbReference type="ChEBI" id="CHEBI:57527"/>
        <dbReference type="ChEBI" id="CHEBI:57964"/>
        <dbReference type="EC" id="4.2.1.47"/>
    </reaction>
</comment>
<dbReference type="CDD" id="cd05260">
    <property type="entry name" value="GDP_MD_SDR_e"/>
    <property type="match status" value="1"/>
</dbReference>
<comment type="function">
    <text evidence="6">Catalyzes the conversion of GDP-D-mannose to GDP-4-dehydro-6-deoxy-D-mannose.</text>
</comment>
<dbReference type="InterPro" id="IPR036291">
    <property type="entry name" value="NAD(P)-bd_dom_sf"/>
</dbReference>
<protein>
    <recommendedName>
        <fullName evidence="4">GDP-mannose 4,6-dehydratase</fullName>
        <ecNumber evidence="4">4.2.1.47</ecNumber>
    </recommendedName>
</protein>
<keyword evidence="5 8" id="KW-0456">Lyase</keyword>
<dbReference type="FunFam" id="3.40.50.720:FF:000924">
    <property type="entry name" value="GDP-mannose 4,6 dehydratase"/>
    <property type="match status" value="1"/>
</dbReference>
<dbReference type="PANTHER" id="PTHR43715:SF1">
    <property type="entry name" value="GDP-MANNOSE 4,6 DEHYDRATASE"/>
    <property type="match status" value="1"/>
</dbReference>
<evidence type="ECO:0000259" key="7">
    <source>
        <dbReference type="Pfam" id="PF16363"/>
    </source>
</evidence>
<dbReference type="InterPro" id="IPR016040">
    <property type="entry name" value="NAD(P)-bd_dom"/>
</dbReference>